<dbReference type="STRING" id="137733.SAMN05421767_1407"/>
<dbReference type="Pfam" id="PF01420">
    <property type="entry name" value="Methylase_S"/>
    <property type="match status" value="1"/>
</dbReference>
<dbReference type="InterPro" id="IPR044946">
    <property type="entry name" value="Restrct_endonuc_typeI_TRD_sf"/>
</dbReference>
<comment type="similarity">
    <text evidence="1">Belongs to the type-I restriction system S methylase family.</text>
</comment>
<evidence type="ECO:0000259" key="4">
    <source>
        <dbReference type="Pfam" id="PF01420"/>
    </source>
</evidence>
<protein>
    <submittedName>
        <fullName evidence="5">Type I restriction enzyme, S subunit</fullName>
    </submittedName>
</protein>
<evidence type="ECO:0000256" key="2">
    <source>
        <dbReference type="ARBA" id="ARBA00022747"/>
    </source>
</evidence>
<dbReference type="InterPro" id="IPR000055">
    <property type="entry name" value="Restrct_endonuc_typeI_TRD"/>
</dbReference>
<accession>A0A1H9NJF4</accession>
<dbReference type="GO" id="GO:0003677">
    <property type="term" value="F:DNA binding"/>
    <property type="evidence" value="ECO:0007669"/>
    <property type="project" value="UniProtKB-KW"/>
</dbReference>
<sequence length="166" mass="19347">MGEVLTERNIKAPQSEEYPLMAFVANKGVTEKGERYDRSFLVTDNNNKKYKQTEYGDYIYSSNNLETGSVGLNLYGKAVISPVYSIFSINNNCDFHFMGELLTRKQFIKSLLKWRQGVVYGQWRIHEKDFLKAIVAIPSLQEQQQIGEFFQKQDQLITFQQRLLKN</sequence>
<dbReference type="GO" id="GO:0009307">
    <property type="term" value="P:DNA restriction-modification system"/>
    <property type="evidence" value="ECO:0007669"/>
    <property type="project" value="UniProtKB-KW"/>
</dbReference>
<gene>
    <name evidence="5" type="ORF">SAMN05421767_1407</name>
</gene>
<evidence type="ECO:0000313" key="6">
    <source>
        <dbReference type="Proteomes" id="UP000198556"/>
    </source>
</evidence>
<dbReference type="AlphaFoldDB" id="A0A1H9NJF4"/>
<proteinExistence type="inferred from homology"/>
<evidence type="ECO:0000313" key="5">
    <source>
        <dbReference type="EMBL" id="SER35779.1"/>
    </source>
</evidence>
<keyword evidence="2" id="KW-0680">Restriction system</keyword>
<dbReference type="InterPro" id="IPR052021">
    <property type="entry name" value="Type-I_RS_S_subunit"/>
</dbReference>
<reference evidence="5 6" key="1">
    <citation type="submission" date="2016-10" db="EMBL/GenBank/DDBJ databases">
        <authorList>
            <person name="de Groot N.N."/>
        </authorList>
    </citation>
    <scope>NUCLEOTIDE SEQUENCE [LARGE SCALE GENOMIC DNA]</scope>
    <source>
        <strain evidence="5 6">DSM 15827</strain>
    </source>
</reference>
<dbReference type="Gene3D" id="3.90.220.20">
    <property type="entry name" value="DNA methylase specificity domains"/>
    <property type="match status" value="1"/>
</dbReference>
<dbReference type="Proteomes" id="UP000198556">
    <property type="component" value="Unassembled WGS sequence"/>
</dbReference>
<dbReference type="EMBL" id="FOGF01000040">
    <property type="protein sequence ID" value="SER35779.1"/>
    <property type="molecule type" value="Genomic_DNA"/>
</dbReference>
<evidence type="ECO:0000256" key="3">
    <source>
        <dbReference type="ARBA" id="ARBA00023125"/>
    </source>
</evidence>
<organism evidence="5 6">
    <name type="scientific">Granulicatella balaenopterae</name>
    <dbReference type="NCBI Taxonomy" id="137733"/>
    <lineage>
        <taxon>Bacteria</taxon>
        <taxon>Bacillati</taxon>
        <taxon>Bacillota</taxon>
        <taxon>Bacilli</taxon>
        <taxon>Lactobacillales</taxon>
        <taxon>Carnobacteriaceae</taxon>
        <taxon>Granulicatella</taxon>
    </lineage>
</organism>
<dbReference type="SUPFAM" id="SSF116734">
    <property type="entry name" value="DNA methylase specificity domain"/>
    <property type="match status" value="1"/>
</dbReference>
<keyword evidence="3" id="KW-0238">DNA-binding</keyword>
<dbReference type="PANTHER" id="PTHR30408:SF12">
    <property type="entry name" value="TYPE I RESTRICTION ENZYME MJAVIII SPECIFICITY SUBUNIT"/>
    <property type="match status" value="1"/>
</dbReference>
<dbReference type="PANTHER" id="PTHR30408">
    <property type="entry name" value="TYPE-1 RESTRICTION ENZYME ECOKI SPECIFICITY PROTEIN"/>
    <property type="match status" value="1"/>
</dbReference>
<name>A0A1H9NJF4_9LACT</name>
<keyword evidence="6" id="KW-1185">Reference proteome</keyword>
<evidence type="ECO:0000256" key="1">
    <source>
        <dbReference type="ARBA" id="ARBA00010923"/>
    </source>
</evidence>
<feature type="domain" description="Type I restriction modification DNA specificity" evidence="4">
    <location>
        <begin position="32"/>
        <end position="164"/>
    </location>
</feature>